<dbReference type="InterPro" id="IPR036223">
    <property type="entry name" value="CAP_C_sf"/>
</dbReference>
<evidence type="ECO:0000259" key="3">
    <source>
        <dbReference type="PROSITE" id="PS51329"/>
    </source>
</evidence>
<evidence type="ECO:0007829" key="7">
    <source>
        <dbReference type="PeptideAtlas" id="A0A061ACX4"/>
    </source>
</evidence>
<feature type="compositionally biased region" description="Pro residues" evidence="2">
    <location>
        <begin position="56"/>
        <end position="66"/>
    </location>
</feature>
<evidence type="ECO:0000313" key="6">
    <source>
        <dbReference type="WormBase" id="C18E3.6b"/>
    </source>
</evidence>
<dbReference type="EMBL" id="BX284601">
    <property type="protein sequence ID" value="CDR32753.1"/>
    <property type="molecule type" value="Genomic_DNA"/>
</dbReference>
<dbReference type="HOGENOM" id="CLU_015780_1_0_1"/>
<gene>
    <name evidence="4 6" type="primary">cas-2</name>
    <name evidence="6" type="ORF">C18E3.6</name>
    <name evidence="4" type="ORF">CELE_C18E3.6</name>
</gene>
<dbReference type="InterPro" id="IPR006599">
    <property type="entry name" value="CARP_motif"/>
</dbReference>
<dbReference type="SUPFAM" id="SSF69340">
    <property type="entry name" value="C-terminal domain of adenylylcyclase associated protein"/>
    <property type="match status" value="1"/>
</dbReference>
<dbReference type="GO" id="GO:0003779">
    <property type="term" value="F:actin binding"/>
    <property type="evidence" value="ECO:0007669"/>
    <property type="project" value="InterPro"/>
</dbReference>
<dbReference type="FunFam" id="2.160.20.70:FF:000014">
    <property type="entry name" value="Adenylyl cyclase-associated protein"/>
    <property type="match status" value="1"/>
</dbReference>
<dbReference type="CTD" id="266829"/>
<dbReference type="ExpressionAtlas" id="A0A061ACX4">
    <property type="expression patterns" value="baseline and differential"/>
</dbReference>
<protein>
    <submittedName>
        <fullName evidence="4">C-CAP/cofactor C-like domain-containing protein</fullName>
    </submittedName>
</protein>
<dbReference type="InterPro" id="IPR053950">
    <property type="entry name" value="CAP_N"/>
</dbReference>
<name>A0A061ACX4_CAEEL</name>
<keyword evidence="7" id="KW-1267">Proteomics identification</keyword>
<proteinExistence type="evidence at protein level"/>
<dbReference type="InterPro" id="IPR013912">
    <property type="entry name" value="Adenylate_cyclase-assoc_CAP_C"/>
</dbReference>
<dbReference type="Proteomes" id="UP000001940">
    <property type="component" value="Chromosome I"/>
</dbReference>
<dbReference type="Pfam" id="PF21938">
    <property type="entry name" value="CAP_N"/>
    <property type="match status" value="1"/>
</dbReference>
<dbReference type="GO" id="GO:0007010">
    <property type="term" value="P:cytoskeleton organization"/>
    <property type="evidence" value="ECO:0007669"/>
    <property type="project" value="InterPro"/>
</dbReference>
<keyword evidence="5" id="KW-1185">Reference proteome</keyword>
<comment type="similarity">
    <text evidence="1">Belongs to the CAP family.</text>
</comment>
<feature type="domain" description="C-CAP/cofactor C-like" evidence="3">
    <location>
        <begin position="131"/>
        <end position="269"/>
    </location>
</feature>
<evidence type="ECO:0000256" key="1">
    <source>
        <dbReference type="ARBA" id="ARBA00007659"/>
    </source>
</evidence>
<dbReference type="SMART" id="SM00673">
    <property type="entry name" value="CARP"/>
    <property type="match status" value="2"/>
</dbReference>
<dbReference type="AGR" id="WB:WBGene00015975"/>
<dbReference type="OrthoDB" id="1601at2759"/>
<dbReference type="Pfam" id="PF08603">
    <property type="entry name" value="CAP_C"/>
    <property type="match status" value="1"/>
</dbReference>
<dbReference type="WormBase" id="C18E3.6b">
    <property type="protein sequence ID" value="CE49852"/>
    <property type="gene ID" value="WBGene00015975"/>
    <property type="gene designation" value="cas-2"/>
</dbReference>
<evidence type="ECO:0000313" key="4">
    <source>
        <dbReference type="EMBL" id="CDR32753.1"/>
    </source>
</evidence>
<sequence>MEHKGKNDFHSEWAKSIKELMLSLHEYVRQHHTTGLVWNSDPGATPMCNRKSGGAPTPPPPPPPPISLIAPSKPSGVGALLESLNTGLSATSRLKKVTPEMQTHKNPVLREVNGQMNRKTEERKVSENKKPEKIHESSIFWDGKIWKVDHQVGNKNAVVEVTDKKESIYIYKCNDSIIKIKGKANAITLDGCRKTSVVFDGLVAQCEIINCQSIQIQTLGELPTVSIQKTDGCHIYLSRDALNAQIVASKSSEMNISAMLEDGDDEYTEMALPEQFMTKIVGKKLVTVASEIV</sequence>
<evidence type="ECO:0000313" key="5">
    <source>
        <dbReference type="Proteomes" id="UP000001940"/>
    </source>
</evidence>
<feature type="region of interest" description="Disordered" evidence="2">
    <location>
        <begin position="37"/>
        <end position="74"/>
    </location>
</feature>
<dbReference type="AlphaFoldDB" id="A0A061ACX4"/>
<dbReference type="PANTHER" id="PTHR10652:SF19">
    <property type="entry name" value="C-CAP_COFACTOR C-LIKE DOMAIN-CONTAINING PROTEIN"/>
    <property type="match status" value="1"/>
</dbReference>
<organism evidence="4 5">
    <name type="scientific">Caenorhabditis elegans</name>
    <dbReference type="NCBI Taxonomy" id="6239"/>
    <lineage>
        <taxon>Eukaryota</taxon>
        <taxon>Metazoa</taxon>
        <taxon>Ecdysozoa</taxon>
        <taxon>Nematoda</taxon>
        <taxon>Chromadorea</taxon>
        <taxon>Rhabditida</taxon>
        <taxon>Rhabditina</taxon>
        <taxon>Rhabditomorpha</taxon>
        <taxon>Rhabditoidea</taxon>
        <taxon>Rhabditidae</taxon>
        <taxon>Peloderinae</taxon>
        <taxon>Caenorhabditis</taxon>
    </lineage>
</organism>
<dbReference type="Bgee" id="WBGene00015975">
    <property type="expression patterns" value="Expressed in germ line (C elegans) and 4 other cell types or tissues"/>
</dbReference>
<evidence type="ECO:0000256" key="2">
    <source>
        <dbReference type="SAM" id="MobiDB-lite"/>
    </source>
</evidence>
<dbReference type="RefSeq" id="NP_001293294.1">
    <property type="nucleotide sequence ID" value="NM_001306365.3"/>
</dbReference>
<dbReference type="Gene3D" id="2.160.20.70">
    <property type="match status" value="1"/>
</dbReference>
<dbReference type="InterPro" id="IPR036222">
    <property type="entry name" value="CAP_N_sf"/>
</dbReference>
<dbReference type="Gene3D" id="1.25.40.330">
    <property type="entry name" value="Adenylate cyclase-associated CAP, N-terminal domain"/>
    <property type="match status" value="1"/>
</dbReference>
<dbReference type="PANTHER" id="PTHR10652">
    <property type="entry name" value="ADENYLYL CYCLASE-ASSOCIATED PROTEIN"/>
    <property type="match status" value="1"/>
</dbReference>
<dbReference type="GeneID" id="266829"/>
<dbReference type="InterPro" id="IPR017901">
    <property type="entry name" value="C-CAP_CF_C-like"/>
</dbReference>
<accession>A0A061ACX4</accession>
<dbReference type="KEGG" id="cel:CELE_C18E3.6"/>
<dbReference type="SUPFAM" id="SSF101278">
    <property type="entry name" value="N-terminal domain of adenylylcyclase associated protein, CAP"/>
    <property type="match status" value="1"/>
</dbReference>
<dbReference type="SMR" id="A0A061ACX4"/>
<dbReference type="PROSITE" id="PS51329">
    <property type="entry name" value="C_CAP_COFACTOR_C"/>
    <property type="match status" value="1"/>
</dbReference>
<reference evidence="4 5" key="1">
    <citation type="journal article" date="1998" name="Science">
        <title>Genome sequence of the nematode C. elegans: a platform for investigating biology.</title>
        <authorList>
            <consortium name="The C. elegans sequencing consortium"/>
            <person name="Sulson J.E."/>
            <person name="Waterston R."/>
        </authorList>
    </citation>
    <scope>NUCLEOTIDE SEQUENCE [LARGE SCALE GENOMIC DNA]</scope>
    <source>
        <strain evidence="4 5">Bristol N2</strain>
    </source>
</reference>
<dbReference type="InterPro" id="IPR001837">
    <property type="entry name" value="Adenylate_cyclase-assoc_CAP"/>
</dbReference>
<dbReference type="InterPro" id="IPR016098">
    <property type="entry name" value="CAP/MinC_C"/>
</dbReference>